<dbReference type="Pfam" id="PF05036">
    <property type="entry name" value="SPOR"/>
    <property type="match status" value="1"/>
</dbReference>
<evidence type="ECO:0000256" key="2">
    <source>
        <dbReference type="SAM" id="Phobius"/>
    </source>
</evidence>
<gene>
    <name evidence="4" type="ORF">GCM10007391_09340</name>
</gene>
<dbReference type="Proteomes" id="UP000631300">
    <property type="component" value="Unassembled WGS sequence"/>
</dbReference>
<dbReference type="Gene3D" id="3.30.70.1070">
    <property type="entry name" value="Sporulation related repeat"/>
    <property type="match status" value="1"/>
</dbReference>
<feature type="compositionally biased region" description="Polar residues" evidence="1">
    <location>
        <begin position="290"/>
        <end position="302"/>
    </location>
</feature>
<evidence type="ECO:0000313" key="4">
    <source>
        <dbReference type="EMBL" id="GGW78839.1"/>
    </source>
</evidence>
<keyword evidence="2" id="KW-0812">Transmembrane</keyword>
<comment type="caution">
    <text evidence="4">The sequence shown here is derived from an EMBL/GenBank/DDBJ whole genome shotgun (WGS) entry which is preliminary data.</text>
</comment>
<feature type="region of interest" description="Disordered" evidence="1">
    <location>
        <begin position="289"/>
        <end position="391"/>
    </location>
</feature>
<reference evidence="4" key="1">
    <citation type="journal article" date="2014" name="Int. J. Syst. Evol. Microbiol.">
        <title>Complete genome sequence of Corynebacterium casei LMG S-19264T (=DSM 44701T), isolated from a smear-ripened cheese.</title>
        <authorList>
            <consortium name="US DOE Joint Genome Institute (JGI-PGF)"/>
            <person name="Walter F."/>
            <person name="Albersmeier A."/>
            <person name="Kalinowski J."/>
            <person name="Ruckert C."/>
        </authorList>
    </citation>
    <scope>NUCLEOTIDE SEQUENCE</scope>
    <source>
        <strain evidence="4">KCTC 22164</strain>
    </source>
</reference>
<dbReference type="EMBL" id="BMXP01000002">
    <property type="protein sequence ID" value="GGW78839.1"/>
    <property type="molecule type" value="Genomic_DNA"/>
</dbReference>
<dbReference type="InterPro" id="IPR036680">
    <property type="entry name" value="SPOR-like_sf"/>
</dbReference>
<accession>A0A918MW93</accession>
<organism evidence="4 5">
    <name type="scientific">Alteromonas halophila</name>
    <dbReference type="NCBI Taxonomy" id="516698"/>
    <lineage>
        <taxon>Bacteria</taxon>
        <taxon>Pseudomonadati</taxon>
        <taxon>Pseudomonadota</taxon>
        <taxon>Gammaproteobacteria</taxon>
        <taxon>Alteromonadales</taxon>
        <taxon>Alteromonadaceae</taxon>
        <taxon>Alteromonas/Salinimonas group</taxon>
        <taxon>Alteromonas</taxon>
    </lineage>
</organism>
<evidence type="ECO:0000313" key="5">
    <source>
        <dbReference type="Proteomes" id="UP000631300"/>
    </source>
</evidence>
<reference evidence="4" key="2">
    <citation type="submission" date="2020-09" db="EMBL/GenBank/DDBJ databases">
        <authorList>
            <person name="Sun Q."/>
            <person name="Kim S."/>
        </authorList>
    </citation>
    <scope>NUCLEOTIDE SEQUENCE</scope>
    <source>
        <strain evidence="4">KCTC 22164</strain>
    </source>
</reference>
<feature type="compositionally biased region" description="Low complexity" evidence="1">
    <location>
        <begin position="355"/>
        <end position="375"/>
    </location>
</feature>
<proteinExistence type="predicted"/>
<keyword evidence="2" id="KW-0472">Membrane</keyword>
<dbReference type="GO" id="GO:0042834">
    <property type="term" value="F:peptidoglycan binding"/>
    <property type="evidence" value="ECO:0007669"/>
    <property type="project" value="InterPro"/>
</dbReference>
<keyword evidence="2" id="KW-1133">Transmembrane helix</keyword>
<dbReference type="InterPro" id="IPR007730">
    <property type="entry name" value="SPOR-like_dom"/>
</dbReference>
<evidence type="ECO:0000259" key="3">
    <source>
        <dbReference type="PROSITE" id="PS51724"/>
    </source>
</evidence>
<evidence type="ECO:0000256" key="1">
    <source>
        <dbReference type="SAM" id="MobiDB-lite"/>
    </source>
</evidence>
<dbReference type="PROSITE" id="PS51724">
    <property type="entry name" value="SPOR"/>
    <property type="match status" value="1"/>
</dbReference>
<keyword evidence="5" id="KW-1185">Reference proteome</keyword>
<name>A0A918MW93_9ALTE</name>
<dbReference type="AlphaFoldDB" id="A0A918MW93"/>
<feature type="compositionally biased region" description="Polar residues" evidence="1">
    <location>
        <begin position="377"/>
        <end position="387"/>
    </location>
</feature>
<feature type="domain" description="SPOR" evidence="3">
    <location>
        <begin position="398"/>
        <end position="477"/>
    </location>
</feature>
<dbReference type="RefSeq" id="WP_189403937.1">
    <property type="nucleotide sequence ID" value="NZ_BMXP01000002.1"/>
</dbReference>
<sequence length="489" mass="54342">MQNELHDRLEYLVNYSSQLIFVSGDSIANQQRTLETFVYQQHDDTEIAYLTADAEMDISDYRRQLCRQLLGQVVGSFVRPLNELLSELNTHEGPVMIALTQAQHMPDALLQELWDLVLQSRFAGNKQHLNVLLFGESAWAERAKQWLPSKNTDTPLLISSQSVHTEPGGSELDRLIARRREEFQAHLANRASQSSLPTLNRVSSRWFIALMAVILLVVFGALVNWQYGPEIRQLFAPIKTPAGQDNSVAPGDAYSELLDEASDVTPEGTGENNRTADALAAQPDALVASWPSSASEETQTHTAAEGKAASPQSQQREEDLQSSVPPVSETVEAKKDNDGAVTLASKDAPRDLNTVSESEAVTPPVPETVVENPATPSQPVNETSRTSRASEPEMLLDKVQAEDFFIQMAGLSDRALLAQFIRDNQLTELTHVYRTYRYGGDWFVVLFHQPFGNAQQARAAMRQLPDYQGRDKAFVKAGTQILEELNTLR</sequence>
<protein>
    <recommendedName>
        <fullName evidence="3">SPOR domain-containing protein</fullName>
    </recommendedName>
</protein>
<feature type="transmembrane region" description="Helical" evidence="2">
    <location>
        <begin position="206"/>
        <end position="227"/>
    </location>
</feature>